<reference evidence="1 2" key="1">
    <citation type="submission" date="2018-05" db="EMBL/GenBank/DDBJ databases">
        <title>Annotation of the Mycoplasma phocidae genome.</title>
        <authorList>
            <person name="Brown D.R."/>
            <person name="Kutish G.F."/>
            <person name="Frasca S.Jr."/>
        </authorList>
    </citation>
    <scope>NUCLEOTIDE SEQUENCE [LARGE SCALE GENOMIC DNA]</scope>
    <source>
        <strain evidence="1 2">105</strain>
    </source>
</reference>
<keyword evidence="1" id="KW-0449">Lipoprotein</keyword>
<keyword evidence="2" id="KW-1185">Reference proteome</keyword>
<accession>A0A2Z5IPV3</accession>
<organism evidence="1 2">
    <name type="scientific">[Mycoplasma] phocae</name>
    <dbReference type="NCBI Taxonomy" id="142651"/>
    <lineage>
        <taxon>Bacteria</taxon>
        <taxon>Bacillati</taxon>
        <taxon>Mycoplasmatota</taxon>
        <taxon>Mycoplasmoidales</taxon>
        <taxon>Metamycoplasmataceae</taxon>
        <taxon>Metamycoplasma</taxon>
    </lineage>
</organism>
<dbReference type="KEGG" id="mpho:DA803_01615"/>
<dbReference type="EMBL" id="CP029295">
    <property type="protein sequence ID" value="AXE60783.1"/>
    <property type="molecule type" value="Genomic_DNA"/>
</dbReference>
<evidence type="ECO:0000313" key="1">
    <source>
        <dbReference type="EMBL" id="AXE60783.1"/>
    </source>
</evidence>
<proteinExistence type="predicted"/>
<dbReference type="AlphaFoldDB" id="A0A2Z5IPV3"/>
<evidence type="ECO:0000313" key="2">
    <source>
        <dbReference type="Proteomes" id="UP000252477"/>
    </source>
</evidence>
<name>A0A2Z5IPV3_9BACT</name>
<dbReference type="Proteomes" id="UP000252477">
    <property type="component" value="Chromosome"/>
</dbReference>
<gene>
    <name evidence="1" type="ORF">DA803_01615</name>
</gene>
<sequence>MNGVSGFIPNIVDSIQGIDITNEKFFIAKIEIKKGNEKKFEVYVKFAGIKATFTTEDEYKKLIANKNKELTEILKNANFEYIGELNDKTTIDDLNKNIIVTGKGTNIFVKKVIEKIVDKNKKLVFTRITLTKDKFVKSFYVEFAFNNQNSSKVMGIKLNTKEIFDKLGLDKNERKEKNALQTKLESAKFEYTGTLKKASDFNLNKVEISDKDFVLREAVVVYVNDKEIVSKIITQNKNKKYRFIVYVKFTISNNGKVLSEMITWKTFNEINKKIKKEQEKIQDDIEKKQLELESSKFEYKEILNNINNFNLNMINISNNSFIVDQNKSKKILAFDGKSILVKLVTKNDGKEFIIYLEFSKNSNNKYEGIKITQSEFEQGKLLP</sequence>
<protein>
    <submittedName>
        <fullName evidence="1">Proline-rich putative variable surface lipoprotein</fullName>
    </submittedName>
</protein>